<dbReference type="GeneID" id="17297054"/>
<evidence type="ECO:0000313" key="4">
    <source>
        <dbReference type="Proteomes" id="UP000011087"/>
    </source>
</evidence>
<evidence type="ECO:0000313" key="2">
    <source>
        <dbReference type="EMBL" id="EKX40359.1"/>
    </source>
</evidence>
<dbReference type="RefSeq" id="XP_005827339.1">
    <property type="nucleotide sequence ID" value="XM_005827282.1"/>
</dbReference>
<evidence type="ECO:0000313" key="3">
    <source>
        <dbReference type="EnsemblProtists" id="EKX40359"/>
    </source>
</evidence>
<dbReference type="KEGG" id="gtt:GUITHDRAFT_113596"/>
<name>L1IWW9_GUITC</name>
<evidence type="ECO:0000256" key="1">
    <source>
        <dbReference type="SAM" id="MobiDB-lite"/>
    </source>
</evidence>
<reference evidence="2 4" key="1">
    <citation type="journal article" date="2012" name="Nature">
        <title>Algal genomes reveal evolutionary mosaicism and the fate of nucleomorphs.</title>
        <authorList>
            <consortium name="DOE Joint Genome Institute"/>
            <person name="Curtis B.A."/>
            <person name="Tanifuji G."/>
            <person name="Burki F."/>
            <person name="Gruber A."/>
            <person name="Irimia M."/>
            <person name="Maruyama S."/>
            <person name="Arias M.C."/>
            <person name="Ball S.G."/>
            <person name="Gile G.H."/>
            <person name="Hirakawa Y."/>
            <person name="Hopkins J.F."/>
            <person name="Kuo A."/>
            <person name="Rensing S.A."/>
            <person name="Schmutz J."/>
            <person name="Symeonidi A."/>
            <person name="Elias M."/>
            <person name="Eveleigh R.J."/>
            <person name="Herman E.K."/>
            <person name="Klute M.J."/>
            <person name="Nakayama T."/>
            <person name="Obornik M."/>
            <person name="Reyes-Prieto A."/>
            <person name="Armbrust E.V."/>
            <person name="Aves S.J."/>
            <person name="Beiko R.G."/>
            <person name="Coutinho P."/>
            <person name="Dacks J.B."/>
            <person name="Durnford D.G."/>
            <person name="Fast N.M."/>
            <person name="Green B.R."/>
            <person name="Grisdale C.J."/>
            <person name="Hempel F."/>
            <person name="Henrissat B."/>
            <person name="Hoppner M.P."/>
            <person name="Ishida K."/>
            <person name="Kim E."/>
            <person name="Koreny L."/>
            <person name="Kroth P.G."/>
            <person name="Liu Y."/>
            <person name="Malik S.B."/>
            <person name="Maier U.G."/>
            <person name="McRose D."/>
            <person name="Mock T."/>
            <person name="Neilson J.A."/>
            <person name="Onodera N.T."/>
            <person name="Poole A.M."/>
            <person name="Pritham E.J."/>
            <person name="Richards T.A."/>
            <person name="Rocap G."/>
            <person name="Roy S.W."/>
            <person name="Sarai C."/>
            <person name="Schaack S."/>
            <person name="Shirato S."/>
            <person name="Slamovits C.H."/>
            <person name="Spencer D.F."/>
            <person name="Suzuki S."/>
            <person name="Worden A.Z."/>
            <person name="Zauner S."/>
            <person name="Barry K."/>
            <person name="Bell C."/>
            <person name="Bharti A.K."/>
            <person name="Crow J.A."/>
            <person name="Grimwood J."/>
            <person name="Kramer R."/>
            <person name="Lindquist E."/>
            <person name="Lucas S."/>
            <person name="Salamov A."/>
            <person name="McFadden G.I."/>
            <person name="Lane C.E."/>
            <person name="Keeling P.J."/>
            <person name="Gray M.W."/>
            <person name="Grigoriev I.V."/>
            <person name="Archibald J.M."/>
        </authorList>
    </citation>
    <scope>NUCLEOTIDE SEQUENCE</scope>
    <source>
        <strain evidence="2 4">CCMP2712</strain>
    </source>
</reference>
<feature type="compositionally biased region" description="Acidic residues" evidence="1">
    <location>
        <begin position="164"/>
        <end position="177"/>
    </location>
</feature>
<dbReference type="EnsemblProtists" id="EKX40359">
    <property type="protein sequence ID" value="EKX40359"/>
    <property type="gene ID" value="GUITHDRAFT_113596"/>
</dbReference>
<dbReference type="AlphaFoldDB" id="L1IWW9"/>
<dbReference type="EMBL" id="JH993032">
    <property type="protein sequence ID" value="EKX40359.1"/>
    <property type="molecule type" value="Genomic_DNA"/>
</dbReference>
<reference evidence="4" key="2">
    <citation type="submission" date="2012-11" db="EMBL/GenBank/DDBJ databases">
        <authorList>
            <person name="Kuo A."/>
            <person name="Curtis B.A."/>
            <person name="Tanifuji G."/>
            <person name="Burki F."/>
            <person name="Gruber A."/>
            <person name="Irimia M."/>
            <person name="Maruyama S."/>
            <person name="Arias M.C."/>
            <person name="Ball S.G."/>
            <person name="Gile G.H."/>
            <person name="Hirakawa Y."/>
            <person name="Hopkins J.F."/>
            <person name="Rensing S.A."/>
            <person name="Schmutz J."/>
            <person name="Symeonidi A."/>
            <person name="Elias M."/>
            <person name="Eveleigh R.J."/>
            <person name="Herman E.K."/>
            <person name="Klute M.J."/>
            <person name="Nakayama T."/>
            <person name="Obornik M."/>
            <person name="Reyes-Prieto A."/>
            <person name="Armbrust E.V."/>
            <person name="Aves S.J."/>
            <person name="Beiko R.G."/>
            <person name="Coutinho P."/>
            <person name="Dacks J.B."/>
            <person name="Durnford D.G."/>
            <person name="Fast N.M."/>
            <person name="Green B.R."/>
            <person name="Grisdale C."/>
            <person name="Hempe F."/>
            <person name="Henrissat B."/>
            <person name="Hoppner M.P."/>
            <person name="Ishida K.-I."/>
            <person name="Kim E."/>
            <person name="Koreny L."/>
            <person name="Kroth P.G."/>
            <person name="Liu Y."/>
            <person name="Malik S.-B."/>
            <person name="Maier U.G."/>
            <person name="McRose D."/>
            <person name="Mock T."/>
            <person name="Neilson J.A."/>
            <person name="Onodera N.T."/>
            <person name="Poole A.M."/>
            <person name="Pritham E.J."/>
            <person name="Richards T.A."/>
            <person name="Rocap G."/>
            <person name="Roy S.W."/>
            <person name="Sarai C."/>
            <person name="Schaack S."/>
            <person name="Shirato S."/>
            <person name="Slamovits C.H."/>
            <person name="Spencer D.F."/>
            <person name="Suzuki S."/>
            <person name="Worden A.Z."/>
            <person name="Zauner S."/>
            <person name="Barry K."/>
            <person name="Bell C."/>
            <person name="Bharti A.K."/>
            <person name="Crow J.A."/>
            <person name="Grimwood J."/>
            <person name="Kramer R."/>
            <person name="Lindquist E."/>
            <person name="Lucas S."/>
            <person name="Salamov A."/>
            <person name="McFadden G.I."/>
            <person name="Lane C.E."/>
            <person name="Keeling P.J."/>
            <person name="Gray M.W."/>
            <person name="Grigoriev I.V."/>
            <person name="Archibald J.M."/>
        </authorList>
    </citation>
    <scope>NUCLEOTIDE SEQUENCE</scope>
    <source>
        <strain evidence="4">CCMP2712</strain>
    </source>
</reference>
<dbReference type="Proteomes" id="UP000011087">
    <property type="component" value="Unassembled WGS sequence"/>
</dbReference>
<proteinExistence type="predicted"/>
<accession>L1IWW9</accession>
<organism evidence="2">
    <name type="scientific">Guillardia theta (strain CCMP2712)</name>
    <name type="common">Cryptophyte</name>
    <dbReference type="NCBI Taxonomy" id="905079"/>
    <lineage>
        <taxon>Eukaryota</taxon>
        <taxon>Cryptophyceae</taxon>
        <taxon>Pyrenomonadales</taxon>
        <taxon>Geminigeraceae</taxon>
        <taxon>Guillardia</taxon>
    </lineage>
</organism>
<feature type="region of interest" description="Disordered" evidence="1">
    <location>
        <begin position="160"/>
        <end position="180"/>
    </location>
</feature>
<dbReference type="PaxDb" id="55529-EKX40359"/>
<keyword evidence="4" id="KW-1185">Reference proteome</keyword>
<gene>
    <name evidence="2" type="ORF">GUITHDRAFT_113596</name>
</gene>
<protein>
    <submittedName>
        <fullName evidence="2 3">Uncharacterized protein</fullName>
    </submittedName>
</protein>
<sequence>MMSALKTQDIFSAAELAMLAERKLREEKKSRLCRCTSLQCIQTDSLVEGGSPHKKPLDAEDFRFHAVREVAYRQWQDKVPPKHGGMKKVFSELGSLSKALQETLEEEARGGKGEQLSTILEDVFTNDEGLVAKPYLAWACNKLGVQHMYAAFEKRVDKARQEAEADSEEEEEEELGLEDMIRDSFGLDSVSSEAMGPKPDGIVA</sequence>
<reference evidence="3" key="3">
    <citation type="submission" date="2016-03" db="UniProtKB">
        <authorList>
            <consortium name="EnsemblProtists"/>
        </authorList>
    </citation>
    <scope>IDENTIFICATION</scope>
</reference>
<dbReference type="HOGENOM" id="CLU_1345442_0_0_1"/>